<sequence length="532" mass="58836">MALRQVLFTRVLVLFLLVSTGALGITHTASLDYGIFEGSYNSQYNISYWQKIPFAAPPVGAGRFRAPQPPQPVERVYNSTQPFSACPSRDTGSEDCLYLGLYSRPWAVGQALKPVVVNFHGGGFVYGGASLSMPLSCFPVLNVSESTDILFVHPNYRINVFGFLPGKEIARDPESDLNVGLLDQEAALKWVKKYIAHFGGDPDAVSIWGQSAGAGSVLAQMISHKHNPPLFNRALLSSPYWPKTYQYDSPEAQDLYDRMVNLTGCAGPESLACLRNASLTTLQAANTIIIGSHTYTSSQYAWAPVIDKTFLPKPLSALTPADVKEQVAFGMYNTREGDYFMPPGLREPTSSATPPFNNSEASLDVWLRGYMPNFDQEDIEAVKRLYPVKGSTERLLYNDTFTRAGLIYRDSVLACPAFWAVGLVDDSGHGWIGEYSIPPSNHASDTAWWYLPNQVQQSDPLHYYGFTGAIASFLMSGDPNELKLTDASARGVPPFQSGREFVVTLDSFDQVEYTKLKERCGFWKRMAPRIPM</sequence>
<dbReference type="InterPro" id="IPR029058">
    <property type="entry name" value="AB_hydrolase_fold"/>
</dbReference>
<dbReference type="Pfam" id="PF00135">
    <property type="entry name" value="COesterase"/>
    <property type="match status" value="1"/>
</dbReference>
<dbReference type="GO" id="GO:0016787">
    <property type="term" value="F:hydrolase activity"/>
    <property type="evidence" value="ECO:0007669"/>
    <property type="project" value="UniProtKB-KW"/>
</dbReference>
<dbReference type="InterPro" id="IPR019826">
    <property type="entry name" value="Carboxylesterase_B_AS"/>
</dbReference>
<reference evidence="5 6" key="1">
    <citation type="submission" date="2024-09" db="EMBL/GenBank/DDBJ databases">
        <title>Itraconazole resistance in Madurella fahalii resulting from another homologue of gene encoding cytochrome P450 14-alpha sterol demethylase (CYP51).</title>
        <authorList>
            <person name="Yoshioka I."/>
            <person name="Fahal A.H."/>
            <person name="Kaneko S."/>
            <person name="Yaguchi T."/>
        </authorList>
    </citation>
    <scope>NUCLEOTIDE SEQUENCE [LARGE SCALE GENOMIC DNA]</scope>
    <source>
        <strain evidence="5 6">IFM 68171</strain>
    </source>
</reference>
<keyword evidence="3" id="KW-0732">Signal</keyword>
<feature type="signal peptide" evidence="3">
    <location>
        <begin position="1"/>
        <end position="24"/>
    </location>
</feature>
<evidence type="ECO:0000259" key="4">
    <source>
        <dbReference type="Pfam" id="PF00135"/>
    </source>
</evidence>
<keyword evidence="6" id="KW-1185">Reference proteome</keyword>
<accession>A0ABQ0GI33</accession>
<dbReference type="EC" id="3.1.1.-" evidence="3"/>
<dbReference type="InterPro" id="IPR050309">
    <property type="entry name" value="Type-B_Carboxylest/Lipase"/>
</dbReference>
<comment type="similarity">
    <text evidence="1 3">Belongs to the type-B carboxylesterase/lipase family.</text>
</comment>
<dbReference type="EMBL" id="BAAFSV010000004">
    <property type="protein sequence ID" value="GAB1317205.1"/>
    <property type="molecule type" value="Genomic_DNA"/>
</dbReference>
<dbReference type="PROSITE" id="PS00122">
    <property type="entry name" value="CARBOXYLESTERASE_B_1"/>
    <property type="match status" value="1"/>
</dbReference>
<proteinExistence type="inferred from homology"/>
<dbReference type="Proteomes" id="UP001628179">
    <property type="component" value="Unassembled WGS sequence"/>
</dbReference>
<protein>
    <recommendedName>
        <fullName evidence="3">Carboxylic ester hydrolase</fullName>
        <ecNumber evidence="3">3.1.1.-</ecNumber>
    </recommendedName>
</protein>
<organism evidence="5 6">
    <name type="scientific">Madurella fahalii</name>
    <dbReference type="NCBI Taxonomy" id="1157608"/>
    <lineage>
        <taxon>Eukaryota</taxon>
        <taxon>Fungi</taxon>
        <taxon>Dikarya</taxon>
        <taxon>Ascomycota</taxon>
        <taxon>Pezizomycotina</taxon>
        <taxon>Sordariomycetes</taxon>
        <taxon>Sordariomycetidae</taxon>
        <taxon>Sordariales</taxon>
        <taxon>Sordariales incertae sedis</taxon>
        <taxon>Madurella</taxon>
    </lineage>
</organism>
<evidence type="ECO:0000313" key="5">
    <source>
        <dbReference type="EMBL" id="GAB1317205.1"/>
    </source>
</evidence>
<dbReference type="RefSeq" id="XP_070918936.1">
    <property type="nucleotide sequence ID" value="XM_071062835.1"/>
</dbReference>
<comment type="caution">
    <text evidence="5">The sequence shown here is derived from an EMBL/GenBank/DDBJ whole genome shotgun (WGS) entry which is preliminary data.</text>
</comment>
<dbReference type="GeneID" id="98178158"/>
<evidence type="ECO:0000256" key="2">
    <source>
        <dbReference type="ARBA" id="ARBA00022801"/>
    </source>
</evidence>
<name>A0ABQ0GI33_9PEZI</name>
<dbReference type="PANTHER" id="PTHR11559">
    <property type="entry name" value="CARBOXYLESTERASE"/>
    <property type="match status" value="1"/>
</dbReference>
<keyword evidence="2 3" id="KW-0378">Hydrolase</keyword>
<feature type="chain" id="PRO_5045011462" description="Carboxylic ester hydrolase" evidence="3">
    <location>
        <begin position="25"/>
        <end position="532"/>
    </location>
</feature>
<evidence type="ECO:0000256" key="1">
    <source>
        <dbReference type="ARBA" id="ARBA00005964"/>
    </source>
</evidence>
<dbReference type="InterPro" id="IPR002018">
    <property type="entry name" value="CarbesteraseB"/>
</dbReference>
<evidence type="ECO:0000313" key="6">
    <source>
        <dbReference type="Proteomes" id="UP001628179"/>
    </source>
</evidence>
<feature type="domain" description="Carboxylesterase type B" evidence="4">
    <location>
        <begin position="30"/>
        <end position="463"/>
    </location>
</feature>
<gene>
    <name evidence="5" type="ORF">MFIFM68171_07415</name>
</gene>
<dbReference type="SUPFAM" id="SSF53474">
    <property type="entry name" value="alpha/beta-Hydrolases"/>
    <property type="match status" value="1"/>
</dbReference>
<evidence type="ECO:0000256" key="3">
    <source>
        <dbReference type="RuleBase" id="RU361235"/>
    </source>
</evidence>
<dbReference type="Gene3D" id="3.40.50.1820">
    <property type="entry name" value="alpha/beta hydrolase"/>
    <property type="match status" value="1"/>
</dbReference>